<dbReference type="GO" id="GO:0005886">
    <property type="term" value="C:plasma membrane"/>
    <property type="evidence" value="ECO:0007669"/>
    <property type="project" value="UniProtKB-SubCell"/>
</dbReference>
<feature type="transmembrane region" description="Helical" evidence="10">
    <location>
        <begin position="12"/>
        <end position="33"/>
    </location>
</feature>
<gene>
    <name evidence="12" type="ORF">WM2015_1862</name>
</gene>
<dbReference type="Gene3D" id="3.30.1150.10">
    <property type="match status" value="1"/>
</dbReference>
<comment type="subcellular location">
    <subcellularLocation>
        <location evidence="1 10">Cell inner membrane</location>
        <topology evidence="1 10">Single-pass membrane protein</topology>
        <orientation evidence="1 10">Periplasmic side</orientation>
    </subcellularLocation>
</comment>
<reference evidence="12 13" key="1">
    <citation type="submission" date="2015-07" db="EMBL/GenBank/DDBJ databases">
        <authorList>
            <person name="Noorani M."/>
        </authorList>
    </citation>
    <scope>NUCLEOTIDE SEQUENCE [LARGE SCALE GENOMIC DNA]</scope>
    <source>
        <strain evidence="12 13">KCTC 42284</strain>
    </source>
</reference>
<keyword evidence="3 10" id="KW-0813">Transport</keyword>
<evidence type="ECO:0000256" key="6">
    <source>
        <dbReference type="ARBA" id="ARBA00022692"/>
    </source>
</evidence>
<keyword evidence="4 10" id="KW-1003">Cell membrane</keyword>
<keyword evidence="6 10" id="KW-0812">Transmembrane</keyword>
<comment type="function">
    <text evidence="10">Interacts with outer membrane receptor proteins that carry out high-affinity binding and energy dependent uptake into the periplasmic space of specific substrates. It could act to transduce energy from the cytoplasmic membrane to specific energy-requiring processes in the outer membrane, resulting in the release into the periplasm of ligands bound by these outer membrane proteins.</text>
</comment>
<keyword evidence="8 10" id="KW-1133">Transmembrane helix</keyword>
<keyword evidence="10" id="KW-0735">Signal-anchor</keyword>
<dbReference type="GO" id="GO:0015031">
    <property type="term" value="P:protein transport"/>
    <property type="evidence" value="ECO:0007669"/>
    <property type="project" value="UniProtKB-UniRule"/>
</dbReference>
<dbReference type="NCBIfam" id="TIGR01352">
    <property type="entry name" value="tonB_Cterm"/>
    <property type="match status" value="1"/>
</dbReference>
<dbReference type="InterPro" id="IPR003538">
    <property type="entry name" value="TonB"/>
</dbReference>
<comment type="similarity">
    <text evidence="2 10">Belongs to the TonB family.</text>
</comment>
<dbReference type="PRINTS" id="PR01374">
    <property type="entry name" value="TONBPROTEIN"/>
</dbReference>
<dbReference type="Proteomes" id="UP000066624">
    <property type="component" value="Chromosome"/>
</dbReference>
<dbReference type="PROSITE" id="PS52015">
    <property type="entry name" value="TONB_CTD"/>
    <property type="match status" value="1"/>
</dbReference>
<organism evidence="12 13">
    <name type="scientific">Wenzhouxiangella marina</name>
    <dbReference type="NCBI Taxonomy" id="1579979"/>
    <lineage>
        <taxon>Bacteria</taxon>
        <taxon>Pseudomonadati</taxon>
        <taxon>Pseudomonadota</taxon>
        <taxon>Gammaproteobacteria</taxon>
        <taxon>Chromatiales</taxon>
        <taxon>Wenzhouxiangellaceae</taxon>
        <taxon>Wenzhouxiangella</taxon>
    </lineage>
</organism>
<keyword evidence="13" id="KW-1185">Reference proteome</keyword>
<evidence type="ECO:0000256" key="2">
    <source>
        <dbReference type="ARBA" id="ARBA00006555"/>
    </source>
</evidence>
<evidence type="ECO:0000259" key="11">
    <source>
        <dbReference type="PROSITE" id="PS52015"/>
    </source>
</evidence>
<keyword evidence="7 10" id="KW-0653">Protein transport</keyword>
<evidence type="ECO:0000256" key="3">
    <source>
        <dbReference type="ARBA" id="ARBA00022448"/>
    </source>
</evidence>
<dbReference type="SUPFAM" id="SSF74653">
    <property type="entry name" value="TolA/TonB C-terminal domain"/>
    <property type="match status" value="1"/>
</dbReference>
<dbReference type="InterPro" id="IPR051045">
    <property type="entry name" value="TonB-dependent_transducer"/>
</dbReference>
<dbReference type="Pfam" id="PF03544">
    <property type="entry name" value="TonB_C"/>
    <property type="match status" value="1"/>
</dbReference>
<dbReference type="GO" id="GO:0031992">
    <property type="term" value="F:energy transducer activity"/>
    <property type="evidence" value="ECO:0007669"/>
    <property type="project" value="InterPro"/>
</dbReference>
<evidence type="ECO:0000256" key="1">
    <source>
        <dbReference type="ARBA" id="ARBA00004383"/>
    </source>
</evidence>
<sequence>MQNAKGLHGRSVLSGLVFMVFGSALVIGTLLMINRLAEAPSREAEQASTSFAVERAPEPPPQRVVRREPPPPQRSRAEAPPMVSLDSSLSGIDFGIPGLDAGDLGSLQDQLLGDTADVVMTDDSVDAPPRPVYQAPLDYPRTARAQGVQGYVVLSLLISAAGEIERVQVLEAEPAGIFEESAIQGVQAWRFEPAQYQGRSVKVWARQRIRFDLS</sequence>
<accession>A0A0K0XX16</accession>
<evidence type="ECO:0000256" key="8">
    <source>
        <dbReference type="ARBA" id="ARBA00022989"/>
    </source>
</evidence>
<dbReference type="InterPro" id="IPR037682">
    <property type="entry name" value="TonB_C"/>
</dbReference>
<dbReference type="KEGG" id="wma:WM2015_1862"/>
<dbReference type="RefSeq" id="WP_049725807.1">
    <property type="nucleotide sequence ID" value="NZ_CP012154.1"/>
</dbReference>
<evidence type="ECO:0000256" key="7">
    <source>
        <dbReference type="ARBA" id="ARBA00022927"/>
    </source>
</evidence>
<evidence type="ECO:0000313" key="12">
    <source>
        <dbReference type="EMBL" id="AKS42229.1"/>
    </source>
</evidence>
<dbReference type="InterPro" id="IPR006260">
    <property type="entry name" value="TonB/TolA_C"/>
</dbReference>
<dbReference type="AlphaFoldDB" id="A0A0K0XX16"/>
<dbReference type="PANTHER" id="PTHR33446">
    <property type="entry name" value="PROTEIN TONB-RELATED"/>
    <property type="match status" value="1"/>
</dbReference>
<dbReference type="OrthoDB" id="1628901at2"/>
<evidence type="ECO:0000313" key="13">
    <source>
        <dbReference type="Proteomes" id="UP000066624"/>
    </source>
</evidence>
<evidence type="ECO:0000256" key="9">
    <source>
        <dbReference type="ARBA" id="ARBA00023136"/>
    </source>
</evidence>
<name>A0A0K0XX16_9GAMM</name>
<dbReference type="GO" id="GO:0030288">
    <property type="term" value="C:outer membrane-bounded periplasmic space"/>
    <property type="evidence" value="ECO:0007669"/>
    <property type="project" value="InterPro"/>
</dbReference>
<evidence type="ECO:0000256" key="5">
    <source>
        <dbReference type="ARBA" id="ARBA00022519"/>
    </source>
</evidence>
<dbReference type="PANTHER" id="PTHR33446:SF14">
    <property type="entry name" value="PROTEIN TONB"/>
    <property type="match status" value="1"/>
</dbReference>
<dbReference type="EMBL" id="CP012154">
    <property type="protein sequence ID" value="AKS42229.1"/>
    <property type="molecule type" value="Genomic_DNA"/>
</dbReference>
<evidence type="ECO:0000256" key="10">
    <source>
        <dbReference type="RuleBase" id="RU362123"/>
    </source>
</evidence>
<dbReference type="GO" id="GO:0055085">
    <property type="term" value="P:transmembrane transport"/>
    <property type="evidence" value="ECO:0007669"/>
    <property type="project" value="InterPro"/>
</dbReference>
<dbReference type="STRING" id="1579979.WM2015_1862"/>
<protein>
    <recommendedName>
        <fullName evidence="10">Protein TonB</fullName>
    </recommendedName>
</protein>
<keyword evidence="5 10" id="KW-0997">Cell inner membrane</keyword>
<proteinExistence type="inferred from homology"/>
<evidence type="ECO:0000256" key="4">
    <source>
        <dbReference type="ARBA" id="ARBA00022475"/>
    </source>
</evidence>
<keyword evidence="9 10" id="KW-0472">Membrane</keyword>
<feature type="domain" description="TonB C-terminal" evidence="11">
    <location>
        <begin position="124"/>
        <end position="214"/>
    </location>
</feature>
<dbReference type="GO" id="GO:0015891">
    <property type="term" value="P:siderophore transport"/>
    <property type="evidence" value="ECO:0007669"/>
    <property type="project" value="InterPro"/>
</dbReference>